<gene>
    <name evidence="2" type="ORF">A3K87_00655</name>
</gene>
<organism evidence="2 3">
    <name type="scientific">Variovorax paradoxus</name>
    <dbReference type="NCBI Taxonomy" id="34073"/>
    <lineage>
        <taxon>Bacteria</taxon>
        <taxon>Pseudomonadati</taxon>
        <taxon>Pseudomonadota</taxon>
        <taxon>Betaproteobacteria</taxon>
        <taxon>Burkholderiales</taxon>
        <taxon>Comamonadaceae</taxon>
        <taxon>Variovorax</taxon>
    </lineage>
</organism>
<sequence>MNNVDATARSASPSDDDEDNTPADDFEEIESDASDDLSDETGIDLTDASELDADNVPADEEFDRVMNAPD</sequence>
<dbReference type="EMBL" id="LVHG01000029">
    <property type="protein sequence ID" value="OAK65820.1"/>
    <property type="molecule type" value="Genomic_DNA"/>
</dbReference>
<evidence type="ECO:0000256" key="1">
    <source>
        <dbReference type="SAM" id="MobiDB-lite"/>
    </source>
</evidence>
<feature type="region of interest" description="Disordered" evidence="1">
    <location>
        <begin position="1"/>
        <end position="70"/>
    </location>
</feature>
<reference evidence="2 3" key="1">
    <citation type="submission" date="2016-03" db="EMBL/GenBank/DDBJ databases">
        <title>Genome sequence of Variovorax paradoxus KB5.</title>
        <authorList>
            <person name="Jeong H."/>
            <person name="Hong C.E."/>
            <person name="Jo S.H."/>
            <person name="Park J.M."/>
        </authorList>
    </citation>
    <scope>NUCLEOTIDE SEQUENCE [LARGE SCALE GENOMIC DNA]</scope>
    <source>
        <strain evidence="2 3">KB5</strain>
    </source>
</reference>
<dbReference type="AlphaFoldDB" id="A0AA91ICU5"/>
<feature type="compositionally biased region" description="Polar residues" evidence="1">
    <location>
        <begin position="1"/>
        <end position="13"/>
    </location>
</feature>
<accession>A0AA91ICU5</accession>
<evidence type="ECO:0000313" key="2">
    <source>
        <dbReference type="EMBL" id="OAK65820.1"/>
    </source>
</evidence>
<proteinExistence type="predicted"/>
<comment type="caution">
    <text evidence="2">The sequence shown here is derived from an EMBL/GenBank/DDBJ whole genome shotgun (WGS) entry which is preliminary data.</text>
</comment>
<evidence type="ECO:0000313" key="3">
    <source>
        <dbReference type="Proteomes" id="UP000077852"/>
    </source>
</evidence>
<dbReference type="Proteomes" id="UP000077852">
    <property type="component" value="Unassembled WGS sequence"/>
</dbReference>
<name>A0AA91ICU5_VARPD</name>
<protein>
    <submittedName>
        <fullName evidence="2">Uncharacterized protein</fullName>
    </submittedName>
</protein>
<dbReference type="RefSeq" id="WP_081266868.1">
    <property type="nucleotide sequence ID" value="NZ_LVHG01000029.1"/>
</dbReference>
<feature type="compositionally biased region" description="Acidic residues" evidence="1">
    <location>
        <begin position="14"/>
        <end position="62"/>
    </location>
</feature>